<sequence length="624" mass="69339">MSALSSAGGSPSNHTSSPAVPDSDGQEGHPLPDVETPGDAGVVPVIPAAASTTSPLHSPQPKGSVGDADDAEDDSQQGSSQPGVSRTGLLSFDEVIQRVRVGILPDRDQGSPSISNTLPAHHTLPPPRTLVGDSSIISVPVHASAYRNGSYVQEGYGGVEALMLFDGLSEPDVQDLCSLVGDSAEVRQMVLRTYHDQQAPTFDALETTLNSLMARREFASLIMHFSPLELAQRVFYTVSLLHRVLVRDRQRHRIIQDMDANSIARRLLCLQGEHDRLKQDFVFQYEYHQQEVQSVQNEAASTRCLLETDFARLARENLEETADLRQRVGDLESQLRYSQTQVASLKRQVRESKFDAEGLLAFLNGGNNEAFWMIPPYPGPAPPDSDADDDDDAEQEEKCEDNPPSPACSPSLSTDDSGRQSKSKRRSSSGWVQSSEIQHRPTVHPESNVGPRAASNALPFTLEEYLEYVRDLAEAFWEVLHWFTIKYKPERDEEDGDLDQYSVSAKLYRERAARHESVGRSMGARIRKYISKGVPASLFEEPGVWKYPVKICHLYLTDESTLNTAGKPYSLEEQIDMAEKAEPGRTQRTKYCTDSERIAHVPKELRLKRLSPDERKENPVSMSL</sequence>
<accession>A0A6A3MAQ9</accession>
<feature type="compositionally biased region" description="Polar residues" evidence="1">
    <location>
        <begin position="1"/>
        <end position="18"/>
    </location>
</feature>
<feature type="compositionally biased region" description="Acidic residues" evidence="1">
    <location>
        <begin position="385"/>
        <end position="399"/>
    </location>
</feature>
<protein>
    <submittedName>
        <fullName evidence="2">Uncharacterized protein</fullName>
    </submittedName>
</protein>
<gene>
    <name evidence="2" type="ORF">PR001_g11525</name>
</gene>
<proteinExistence type="predicted"/>
<dbReference type="EMBL" id="QXFV01000713">
    <property type="protein sequence ID" value="KAE9029341.1"/>
    <property type="molecule type" value="Genomic_DNA"/>
</dbReference>
<evidence type="ECO:0000313" key="2">
    <source>
        <dbReference type="EMBL" id="KAE9029341.1"/>
    </source>
</evidence>
<feature type="region of interest" description="Disordered" evidence="1">
    <location>
        <begin position="373"/>
        <end position="452"/>
    </location>
</feature>
<evidence type="ECO:0000313" key="3">
    <source>
        <dbReference type="Proteomes" id="UP000429607"/>
    </source>
</evidence>
<dbReference type="AlphaFoldDB" id="A0A6A3MAQ9"/>
<feature type="region of interest" description="Disordered" evidence="1">
    <location>
        <begin position="1"/>
        <end position="89"/>
    </location>
</feature>
<feature type="region of interest" description="Disordered" evidence="1">
    <location>
        <begin position="106"/>
        <end position="125"/>
    </location>
</feature>
<dbReference type="Proteomes" id="UP000429607">
    <property type="component" value="Unassembled WGS sequence"/>
</dbReference>
<name>A0A6A3MAQ9_9STRA</name>
<evidence type="ECO:0000256" key="1">
    <source>
        <dbReference type="SAM" id="MobiDB-lite"/>
    </source>
</evidence>
<organism evidence="2 3">
    <name type="scientific">Phytophthora rubi</name>
    <dbReference type="NCBI Taxonomy" id="129364"/>
    <lineage>
        <taxon>Eukaryota</taxon>
        <taxon>Sar</taxon>
        <taxon>Stramenopiles</taxon>
        <taxon>Oomycota</taxon>
        <taxon>Peronosporomycetes</taxon>
        <taxon>Peronosporales</taxon>
        <taxon>Peronosporaceae</taxon>
        <taxon>Phytophthora</taxon>
    </lineage>
</organism>
<reference evidence="2 3" key="1">
    <citation type="submission" date="2018-09" db="EMBL/GenBank/DDBJ databases">
        <title>Genomic investigation of the strawberry pathogen Phytophthora fragariae indicates pathogenicity is determined by transcriptional variation in three key races.</title>
        <authorList>
            <person name="Adams T.M."/>
            <person name="Armitage A.D."/>
            <person name="Sobczyk M.K."/>
            <person name="Bates H.J."/>
            <person name="Dunwell J.M."/>
            <person name="Nellist C.F."/>
            <person name="Harrison R.J."/>
        </authorList>
    </citation>
    <scope>NUCLEOTIDE SEQUENCE [LARGE SCALE GENOMIC DNA]</scope>
    <source>
        <strain evidence="2 3">SCRP249</strain>
    </source>
</reference>
<comment type="caution">
    <text evidence="2">The sequence shown here is derived from an EMBL/GenBank/DDBJ whole genome shotgun (WGS) entry which is preliminary data.</text>
</comment>